<keyword evidence="2" id="KW-0378">Hydrolase</keyword>
<feature type="compositionally biased region" description="Basic and acidic residues" evidence="1">
    <location>
        <begin position="1"/>
        <end position="14"/>
    </location>
</feature>
<organism evidence="2">
    <name type="scientific">uncultured Phycisphaerae bacterium</name>
    <dbReference type="NCBI Taxonomy" id="904963"/>
    <lineage>
        <taxon>Bacteria</taxon>
        <taxon>Pseudomonadati</taxon>
        <taxon>Planctomycetota</taxon>
        <taxon>Phycisphaerae</taxon>
        <taxon>environmental samples</taxon>
    </lineage>
</organism>
<dbReference type="AlphaFoldDB" id="A0A6J4NH46"/>
<feature type="region of interest" description="Disordered" evidence="1">
    <location>
        <begin position="1"/>
        <end position="125"/>
    </location>
</feature>
<feature type="compositionally biased region" description="Basic and acidic residues" evidence="1">
    <location>
        <begin position="43"/>
        <end position="63"/>
    </location>
</feature>
<feature type="compositionally biased region" description="Basic residues" evidence="1">
    <location>
        <begin position="342"/>
        <end position="385"/>
    </location>
</feature>
<name>A0A6J4NH46_9BACT</name>
<feature type="compositionally biased region" description="Basic residues" evidence="1">
    <location>
        <begin position="33"/>
        <end position="42"/>
    </location>
</feature>
<feature type="compositionally biased region" description="Basic and acidic residues" evidence="1">
    <location>
        <begin position="188"/>
        <end position="207"/>
    </location>
</feature>
<feature type="compositionally biased region" description="Basic residues" evidence="1">
    <location>
        <begin position="251"/>
        <end position="260"/>
    </location>
</feature>
<feature type="non-terminal residue" evidence="2">
    <location>
        <position position="1"/>
    </location>
</feature>
<feature type="compositionally biased region" description="Basic residues" evidence="1">
    <location>
        <begin position="306"/>
        <end position="315"/>
    </location>
</feature>
<evidence type="ECO:0000313" key="2">
    <source>
        <dbReference type="EMBL" id="CAA9387660.1"/>
    </source>
</evidence>
<dbReference type="EC" id="3.5.1.49" evidence="2"/>
<gene>
    <name evidence="2" type="ORF">AVDCRST_MAG64-1117</name>
</gene>
<dbReference type="EMBL" id="CADCUQ010000243">
    <property type="protein sequence ID" value="CAA9387660.1"/>
    <property type="molecule type" value="Genomic_DNA"/>
</dbReference>
<feature type="compositionally biased region" description="Basic and acidic residues" evidence="1">
    <location>
        <begin position="107"/>
        <end position="119"/>
    </location>
</feature>
<feature type="non-terminal residue" evidence="2">
    <location>
        <position position="405"/>
    </location>
</feature>
<protein>
    <submittedName>
        <fullName evidence="2">Formamidase</fullName>
        <ecNumber evidence="2">3.5.1.49</ecNumber>
    </submittedName>
</protein>
<sequence>EDADQGRRGRDAGEAGRASQPVAPGHPDGRNGQARRRVPRRVRGLDRRADQERRLGHGREGRRPHQGPLPERADRGRGRRTRRPDGRRHPGRRRAAFIPVGLHRPVRQGERRRLPDRPLPEGAEGVLGLPRHLHLVAPHPARRVRRHYAPGTDRLPALEGTAGEVEHAREEAVRHQPDPRPPAGRPALRRDGAHGPPEGRGRPDRGVRGRAHRPAARARRQLRHQEPHPRLQGVLPRVRQGRRALDGRHPLLPRRRRDHVLRRDRDGRLPRHPREPDQGRRREVRHPQPGVPDQPDGAALHDPSRVRGHQRRRAGRTALPRPARQLPHGVPQRHRVPQEVRLHRRAGLRDPRHRPGRGADQRHRRHPQRRRHALRPHRDLRLRHPPQRERPREVHQQHRPGDGGV</sequence>
<feature type="compositionally biased region" description="Basic and acidic residues" evidence="1">
    <location>
        <begin position="386"/>
        <end position="405"/>
    </location>
</feature>
<reference evidence="2" key="1">
    <citation type="submission" date="2020-02" db="EMBL/GenBank/DDBJ databases">
        <authorList>
            <person name="Meier V. D."/>
        </authorList>
    </citation>
    <scope>NUCLEOTIDE SEQUENCE</scope>
    <source>
        <strain evidence="2">AVDCRST_MAG64</strain>
    </source>
</reference>
<feature type="region of interest" description="Disordered" evidence="1">
    <location>
        <begin position="163"/>
        <end position="405"/>
    </location>
</feature>
<dbReference type="GO" id="GO:0004328">
    <property type="term" value="F:formamidase activity"/>
    <property type="evidence" value="ECO:0007669"/>
    <property type="project" value="UniProtKB-EC"/>
</dbReference>
<evidence type="ECO:0000256" key="1">
    <source>
        <dbReference type="SAM" id="MobiDB-lite"/>
    </source>
</evidence>
<feature type="compositionally biased region" description="Basic residues" evidence="1">
    <location>
        <begin position="208"/>
        <end position="222"/>
    </location>
</feature>
<feature type="compositionally biased region" description="Basic and acidic residues" evidence="1">
    <location>
        <begin position="261"/>
        <end position="281"/>
    </location>
</feature>
<feature type="compositionally biased region" description="Basic and acidic residues" evidence="1">
    <location>
        <begin position="164"/>
        <end position="178"/>
    </location>
</feature>
<accession>A0A6J4NH46</accession>
<proteinExistence type="predicted"/>